<dbReference type="SUPFAM" id="SSF53822">
    <property type="entry name" value="Periplasmic binding protein-like I"/>
    <property type="match status" value="1"/>
</dbReference>
<dbReference type="InterPro" id="IPR028082">
    <property type="entry name" value="Peripla_BP_I"/>
</dbReference>
<dbReference type="Gene3D" id="1.10.260.40">
    <property type="entry name" value="lambda repressor-like DNA-binding domains"/>
    <property type="match status" value="2"/>
</dbReference>
<evidence type="ECO:0000259" key="4">
    <source>
        <dbReference type="PROSITE" id="PS50932"/>
    </source>
</evidence>
<keyword evidence="1" id="KW-0805">Transcription regulation</keyword>
<evidence type="ECO:0000256" key="3">
    <source>
        <dbReference type="ARBA" id="ARBA00023163"/>
    </source>
</evidence>
<dbReference type="KEGG" id="pmet:G4Y79_02815"/>
<evidence type="ECO:0000256" key="2">
    <source>
        <dbReference type="ARBA" id="ARBA00023125"/>
    </source>
</evidence>
<dbReference type="CDD" id="cd06292">
    <property type="entry name" value="PBP1_AglR_RafR-like"/>
    <property type="match status" value="1"/>
</dbReference>
<gene>
    <name evidence="5" type="ORF">G4Y79_02815</name>
</gene>
<keyword evidence="2" id="KW-0238">DNA-binding</keyword>
<dbReference type="InterPro" id="IPR010982">
    <property type="entry name" value="Lambda_DNA-bd_dom_sf"/>
</dbReference>
<dbReference type="Proteomes" id="UP000594468">
    <property type="component" value="Chromosome"/>
</dbReference>
<keyword evidence="3" id="KW-0804">Transcription</keyword>
<dbReference type="Pfam" id="PF00356">
    <property type="entry name" value="LacI"/>
    <property type="match status" value="1"/>
</dbReference>
<reference evidence="5 6" key="1">
    <citation type="submission" date="2020-02" db="EMBL/GenBank/DDBJ databases">
        <authorList>
            <person name="Zheng R.K."/>
            <person name="Sun C.M."/>
        </authorList>
    </citation>
    <scope>NUCLEOTIDE SEQUENCE [LARGE SCALE GENOMIC DNA]</scope>
    <source>
        <strain evidence="6">rifampicinis</strain>
    </source>
</reference>
<accession>A0A7S8EAF7</accession>
<proteinExistence type="predicted"/>
<organism evidence="5 6">
    <name type="scientific">Phototrophicus methaneseepsis</name>
    <dbReference type="NCBI Taxonomy" id="2710758"/>
    <lineage>
        <taxon>Bacteria</taxon>
        <taxon>Bacillati</taxon>
        <taxon>Chloroflexota</taxon>
        <taxon>Candidatus Thermofontia</taxon>
        <taxon>Phototrophicales</taxon>
        <taxon>Phototrophicaceae</taxon>
        <taxon>Phototrophicus</taxon>
    </lineage>
</organism>
<dbReference type="Gene3D" id="3.40.50.2300">
    <property type="match status" value="2"/>
</dbReference>
<evidence type="ECO:0000256" key="1">
    <source>
        <dbReference type="ARBA" id="ARBA00023015"/>
    </source>
</evidence>
<name>A0A7S8EAF7_9CHLR</name>
<dbReference type="InterPro" id="IPR046335">
    <property type="entry name" value="LacI/GalR-like_sensor"/>
</dbReference>
<sequence length="378" mass="41874">MASLKDVAERAEVPILAAYHALQKDDTIDETISQRVAQAAEELSYKLKITQIDVADLAGVGKGTVSYALNGNDLIKPATRQKVIEAAQALNYRPNIMARNLKTNRAGIVGYSWHVHDDPNRMNNLLDEFIYRVTMAAEAEHYHLLTFIQPQEDPERVYDELISTNRVDGFIFSDIRYEDPRIQRLTKLKAPFVAFGGMYLPEVAFAYVDVDGKKGIEMTVEHLLSMGHERIGLVNWHPGTLIGDVREAGYHNAMENAGISVLPDWVAYTPNIMQSASEATAQLMAAKHAPTAIVCTNDVMAFGAKAYLDEMGYRDVALTGYDDDPTAQFLGITSVRQPIAAVAQTLFDILLGEIEGTPRPQRQVAFDPELVVRSSTAF</sequence>
<dbReference type="PANTHER" id="PTHR30146:SF109">
    <property type="entry name" value="HTH-TYPE TRANSCRIPTIONAL REGULATOR GALS"/>
    <property type="match status" value="1"/>
</dbReference>
<dbReference type="PANTHER" id="PTHR30146">
    <property type="entry name" value="LACI-RELATED TRANSCRIPTIONAL REPRESSOR"/>
    <property type="match status" value="1"/>
</dbReference>
<evidence type="ECO:0000313" key="6">
    <source>
        <dbReference type="Proteomes" id="UP000594468"/>
    </source>
</evidence>
<dbReference type="InterPro" id="IPR000843">
    <property type="entry name" value="HTH_LacI"/>
</dbReference>
<dbReference type="RefSeq" id="WP_195171394.1">
    <property type="nucleotide sequence ID" value="NZ_CP062983.1"/>
</dbReference>
<dbReference type="PROSITE" id="PS50932">
    <property type="entry name" value="HTH_LACI_2"/>
    <property type="match status" value="1"/>
</dbReference>
<dbReference type="CDD" id="cd01392">
    <property type="entry name" value="HTH_LacI"/>
    <property type="match status" value="1"/>
</dbReference>
<dbReference type="EMBL" id="CP062983">
    <property type="protein sequence ID" value="QPC83327.1"/>
    <property type="molecule type" value="Genomic_DNA"/>
</dbReference>
<dbReference type="AlphaFoldDB" id="A0A7S8EAF7"/>
<protein>
    <submittedName>
        <fullName evidence="5">Substrate-binding domain-containing protein</fullName>
    </submittedName>
</protein>
<keyword evidence="6" id="KW-1185">Reference proteome</keyword>
<dbReference type="GO" id="GO:0000976">
    <property type="term" value="F:transcription cis-regulatory region binding"/>
    <property type="evidence" value="ECO:0007669"/>
    <property type="project" value="TreeGrafter"/>
</dbReference>
<dbReference type="SUPFAM" id="SSF47413">
    <property type="entry name" value="lambda repressor-like DNA-binding domains"/>
    <property type="match status" value="2"/>
</dbReference>
<dbReference type="GO" id="GO:0003700">
    <property type="term" value="F:DNA-binding transcription factor activity"/>
    <property type="evidence" value="ECO:0007669"/>
    <property type="project" value="TreeGrafter"/>
</dbReference>
<evidence type="ECO:0000313" key="5">
    <source>
        <dbReference type="EMBL" id="QPC83327.1"/>
    </source>
</evidence>
<feature type="domain" description="HTH lacI-type" evidence="4">
    <location>
        <begin position="49"/>
        <end position="103"/>
    </location>
</feature>
<dbReference type="Pfam" id="PF13377">
    <property type="entry name" value="Peripla_BP_3"/>
    <property type="match status" value="1"/>
</dbReference>
<dbReference type="SMART" id="SM00354">
    <property type="entry name" value="HTH_LACI"/>
    <property type="match status" value="1"/>
</dbReference>